<protein>
    <submittedName>
        <fullName evidence="2">Glycine dehydrogenase</fullName>
    </submittedName>
</protein>
<organism evidence="2 3">
    <name type="scientific">Stylonychia lemnae</name>
    <name type="common">Ciliate</name>
    <dbReference type="NCBI Taxonomy" id="5949"/>
    <lineage>
        <taxon>Eukaryota</taxon>
        <taxon>Sar</taxon>
        <taxon>Alveolata</taxon>
        <taxon>Ciliophora</taxon>
        <taxon>Intramacronucleata</taxon>
        <taxon>Spirotrichea</taxon>
        <taxon>Stichotrichia</taxon>
        <taxon>Sporadotrichida</taxon>
        <taxon>Oxytrichidae</taxon>
        <taxon>Stylonychinae</taxon>
        <taxon>Stylonychia</taxon>
    </lineage>
</organism>
<dbReference type="PANTHER" id="PTHR11773">
    <property type="entry name" value="GLYCINE DEHYDROGENASE, DECARBOXYLATING"/>
    <property type="match status" value="1"/>
</dbReference>
<dbReference type="GO" id="GO:0019464">
    <property type="term" value="P:glycine decarboxylation via glycine cleavage system"/>
    <property type="evidence" value="ECO:0007669"/>
    <property type="project" value="TreeGrafter"/>
</dbReference>
<dbReference type="PANTHER" id="PTHR11773:SF1">
    <property type="entry name" value="GLYCINE DEHYDROGENASE (DECARBOXYLATING), MITOCHONDRIAL"/>
    <property type="match status" value="1"/>
</dbReference>
<dbReference type="GO" id="GO:0004375">
    <property type="term" value="F:glycine dehydrogenase (decarboxylating) activity"/>
    <property type="evidence" value="ECO:0007669"/>
    <property type="project" value="InterPro"/>
</dbReference>
<dbReference type="GO" id="GO:0030170">
    <property type="term" value="F:pyridoxal phosphate binding"/>
    <property type="evidence" value="ECO:0007669"/>
    <property type="project" value="TreeGrafter"/>
</dbReference>
<accession>A0A077ZWL1</accession>
<dbReference type="InterPro" id="IPR049315">
    <property type="entry name" value="GDC-P_N"/>
</dbReference>
<dbReference type="GO" id="GO:0005960">
    <property type="term" value="C:glycine cleavage complex"/>
    <property type="evidence" value="ECO:0007669"/>
    <property type="project" value="TreeGrafter"/>
</dbReference>
<gene>
    <name evidence="2" type="primary">Contig17261.g18384</name>
    <name evidence="2" type="ORF">STYLEM_1823</name>
</gene>
<proteinExistence type="predicted"/>
<evidence type="ECO:0000259" key="1">
    <source>
        <dbReference type="Pfam" id="PF02347"/>
    </source>
</evidence>
<feature type="domain" description="Glycine cleavage system P-protein N-terminal" evidence="1">
    <location>
        <begin position="1"/>
        <end position="54"/>
    </location>
</feature>
<dbReference type="EMBL" id="CCKQ01001734">
    <property type="protein sequence ID" value="CDW72856.1"/>
    <property type="molecule type" value="Genomic_DNA"/>
</dbReference>
<reference evidence="2 3" key="1">
    <citation type="submission" date="2014-06" db="EMBL/GenBank/DDBJ databases">
        <authorList>
            <person name="Swart Estienne"/>
        </authorList>
    </citation>
    <scope>NUCLEOTIDE SEQUENCE [LARGE SCALE GENOMIC DNA]</scope>
    <source>
        <strain evidence="2 3">130c</strain>
    </source>
</reference>
<dbReference type="OrthoDB" id="6537869at2759"/>
<evidence type="ECO:0000313" key="2">
    <source>
        <dbReference type="EMBL" id="CDW72856.1"/>
    </source>
</evidence>
<dbReference type="Proteomes" id="UP000039865">
    <property type="component" value="Unassembled WGS sequence"/>
</dbReference>
<dbReference type="GO" id="GO:0016594">
    <property type="term" value="F:glycine binding"/>
    <property type="evidence" value="ECO:0007669"/>
    <property type="project" value="TreeGrafter"/>
</dbReference>
<name>A0A077ZWL1_STYLE</name>
<keyword evidence="3" id="KW-1185">Reference proteome</keyword>
<dbReference type="InterPro" id="IPR020581">
    <property type="entry name" value="GDC_P"/>
</dbReference>
<evidence type="ECO:0000313" key="3">
    <source>
        <dbReference type="Proteomes" id="UP000039865"/>
    </source>
</evidence>
<dbReference type="Pfam" id="PF02347">
    <property type="entry name" value="GDC-P"/>
    <property type="match status" value="1"/>
</dbReference>
<sequence>MYAVYHGQEGIKAIAESVHRATAFVASELKKLGYTINTQLFFDTIVVEADAKKTKRQRKTM</sequence>
<dbReference type="GO" id="GO:0005829">
    <property type="term" value="C:cytosol"/>
    <property type="evidence" value="ECO:0007669"/>
    <property type="project" value="TreeGrafter"/>
</dbReference>
<dbReference type="AlphaFoldDB" id="A0A077ZWL1"/>
<dbReference type="InParanoid" id="A0A077ZWL1"/>